<reference evidence="1 2" key="1">
    <citation type="submission" date="2018-08" db="EMBL/GenBank/DDBJ databases">
        <title>Recombination of ecologically and evolutionarily significant loci maintains genetic cohesion in the Pseudomonas syringae species complex.</title>
        <authorList>
            <person name="Dillon M."/>
            <person name="Thakur S."/>
            <person name="Almeida R.N.D."/>
            <person name="Weir B.S."/>
            <person name="Guttman D.S."/>
        </authorList>
    </citation>
    <scope>NUCLEOTIDE SEQUENCE [LARGE SCALE GENOMIC DNA]</scope>
    <source>
        <strain evidence="1 2">ICMP 4332</strain>
    </source>
</reference>
<comment type="caution">
    <text evidence="1">The sequence shown here is derived from an EMBL/GenBank/DDBJ whole genome shotgun (WGS) entry which is preliminary data.</text>
</comment>
<sequence>MVPGLSLPSAQTVVAERDRGQWFAYRLEIIARMQVPTQAADGLEIGVASEWFVFRGKARRDGRQASMEALLYVRDDSVPHVIWSRIGV</sequence>
<dbReference type="AlphaFoldDB" id="A0A3M3FA17"/>
<proteinExistence type="predicted"/>
<name>A0A3M3FA17_PSESG</name>
<organism evidence="1 2">
    <name type="scientific">Pseudomonas savastanoi pv. glycinea</name>
    <name type="common">Pseudomonas syringae pv. glycinea</name>
    <dbReference type="NCBI Taxonomy" id="318"/>
    <lineage>
        <taxon>Bacteria</taxon>
        <taxon>Pseudomonadati</taxon>
        <taxon>Pseudomonadota</taxon>
        <taxon>Gammaproteobacteria</taxon>
        <taxon>Pseudomonadales</taxon>
        <taxon>Pseudomonadaceae</taxon>
        <taxon>Pseudomonas</taxon>
    </lineage>
</organism>
<dbReference type="EMBL" id="RBOM01000317">
    <property type="protein sequence ID" value="RMM58711.1"/>
    <property type="molecule type" value="Genomic_DNA"/>
</dbReference>
<protein>
    <submittedName>
        <fullName evidence="1">Type II secretion system protein K</fullName>
    </submittedName>
</protein>
<gene>
    <name evidence="1" type="ORF">ALQ74_01725</name>
</gene>
<dbReference type="Proteomes" id="UP000279057">
    <property type="component" value="Unassembled WGS sequence"/>
</dbReference>
<accession>A0A3M3FA17</accession>
<evidence type="ECO:0000313" key="1">
    <source>
        <dbReference type="EMBL" id="RMM58711.1"/>
    </source>
</evidence>
<evidence type="ECO:0000313" key="2">
    <source>
        <dbReference type="Proteomes" id="UP000279057"/>
    </source>
</evidence>